<evidence type="ECO:0000256" key="4">
    <source>
        <dbReference type="ARBA" id="ARBA00012458"/>
    </source>
</evidence>
<sequence length="403" mass="44279">MKFKIRALNIKTRQEGLKEFEKIGATAAGSRIMVDKIFPKSLKIRGINPLAANVLKQEMLARGGDVVTSRDSLMKTGSKADVIIQGTVKSVRSLIGKIKQQPFGLKALSGDLECYIDKLDENKKRGKLIIGKKEFNLDKDILVMGILNVTPDSFYDGGYYFEKDKACRRAETIVKEGAHIIDIGGMSTRPGSLPVSFEEEVGRIIPVIEYISKNYDILVSADTYRSEVARRAIDVGAHIINDISGLSMDSNMAKVIAEGDVSVVIMHIKGTPENMQKNPEYENVIDEIYDYLEDKTGIAIDSGIKPGKIIVDPGIGFGKNLEHNLEILNKVHEFRMLGYPVLIGASRKSFIGGILDLPLEERLEGSLAAAVCSVMGGVNILRVHDVAETIRAVRIAKRITSGF</sequence>
<dbReference type="EC" id="2.5.1.15" evidence="4"/>
<organism evidence="10">
    <name type="scientific">marine sediment metagenome</name>
    <dbReference type="NCBI Taxonomy" id="412755"/>
    <lineage>
        <taxon>unclassified sequences</taxon>
        <taxon>metagenomes</taxon>
        <taxon>ecological metagenomes</taxon>
    </lineage>
</organism>
<dbReference type="SUPFAM" id="SSF51717">
    <property type="entry name" value="Dihydropteroate synthetase-like"/>
    <property type="match status" value="1"/>
</dbReference>
<comment type="cofactor">
    <cofactor evidence="2">
        <name>Mg(2+)</name>
        <dbReference type="ChEBI" id="CHEBI:18420"/>
    </cofactor>
</comment>
<accession>X0ZQV0</accession>
<dbReference type="Gene3D" id="3.20.20.20">
    <property type="entry name" value="Dihydropteroate synthase-like"/>
    <property type="match status" value="1"/>
</dbReference>
<dbReference type="InterPro" id="IPR006390">
    <property type="entry name" value="DHP_synth_dom"/>
</dbReference>
<evidence type="ECO:0000256" key="3">
    <source>
        <dbReference type="ARBA" id="ARBA00004763"/>
    </source>
</evidence>
<keyword evidence="8" id="KW-0289">Folate biosynthesis</keyword>
<dbReference type="GO" id="GO:0005829">
    <property type="term" value="C:cytosol"/>
    <property type="evidence" value="ECO:0007669"/>
    <property type="project" value="TreeGrafter"/>
</dbReference>
<evidence type="ECO:0000256" key="7">
    <source>
        <dbReference type="ARBA" id="ARBA00022842"/>
    </source>
</evidence>
<dbReference type="InterPro" id="IPR045031">
    <property type="entry name" value="DHP_synth-like"/>
</dbReference>
<protein>
    <recommendedName>
        <fullName evidence="4">dihydropteroate synthase</fullName>
        <ecNumber evidence="4">2.5.1.15</ecNumber>
    </recommendedName>
</protein>
<dbReference type="PROSITE" id="PS50972">
    <property type="entry name" value="PTERIN_BINDING"/>
    <property type="match status" value="1"/>
</dbReference>
<keyword evidence="5" id="KW-0808">Transferase</keyword>
<evidence type="ECO:0000256" key="8">
    <source>
        <dbReference type="ARBA" id="ARBA00022909"/>
    </source>
</evidence>
<comment type="pathway">
    <text evidence="3">Cofactor biosynthesis; tetrahydrofolate biosynthesis; 7,8-dihydrofolate from 2-amino-4-hydroxy-6-hydroxymethyl-7,8-dihydropteridine diphosphate and 4-aminobenzoate: step 1/2.</text>
</comment>
<dbReference type="NCBIfam" id="TIGR01496">
    <property type="entry name" value="DHPS"/>
    <property type="match status" value="1"/>
</dbReference>
<comment type="catalytic activity">
    <reaction evidence="1">
        <text>(7,8-dihydropterin-6-yl)methyl diphosphate + 4-aminobenzoate = 7,8-dihydropteroate + diphosphate</text>
        <dbReference type="Rhea" id="RHEA:19949"/>
        <dbReference type="ChEBI" id="CHEBI:17836"/>
        <dbReference type="ChEBI" id="CHEBI:17839"/>
        <dbReference type="ChEBI" id="CHEBI:33019"/>
        <dbReference type="ChEBI" id="CHEBI:72950"/>
        <dbReference type="EC" id="2.5.1.15"/>
    </reaction>
</comment>
<keyword evidence="7" id="KW-0460">Magnesium</keyword>
<dbReference type="AlphaFoldDB" id="X0ZQV0"/>
<name>X0ZQV0_9ZZZZ</name>
<evidence type="ECO:0000259" key="9">
    <source>
        <dbReference type="PROSITE" id="PS50972"/>
    </source>
</evidence>
<dbReference type="Pfam" id="PF00809">
    <property type="entry name" value="Pterin_bind"/>
    <property type="match status" value="1"/>
</dbReference>
<dbReference type="PROSITE" id="PS00792">
    <property type="entry name" value="DHPS_1"/>
    <property type="match status" value="1"/>
</dbReference>
<dbReference type="GO" id="GO:0046872">
    <property type="term" value="F:metal ion binding"/>
    <property type="evidence" value="ECO:0007669"/>
    <property type="project" value="UniProtKB-KW"/>
</dbReference>
<evidence type="ECO:0000256" key="2">
    <source>
        <dbReference type="ARBA" id="ARBA00001946"/>
    </source>
</evidence>
<dbReference type="InterPro" id="IPR000489">
    <property type="entry name" value="Pterin-binding_dom"/>
</dbReference>
<gene>
    <name evidence="10" type="ORF">S01H4_05634</name>
</gene>
<dbReference type="GO" id="GO:0046654">
    <property type="term" value="P:tetrahydrofolate biosynthetic process"/>
    <property type="evidence" value="ECO:0007669"/>
    <property type="project" value="TreeGrafter"/>
</dbReference>
<feature type="domain" description="Pterin-binding" evidence="9">
    <location>
        <begin position="141"/>
        <end position="394"/>
    </location>
</feature>
<evidence type="ECO:0000256" key="5">
    <source>
        <dbReference type="ARBA" id="ARBA00022679"/>
    </source>
</evidence>
<dbReference type="EMBL" id="BART01001653">
    <property type="protein sequence ID" value="GAG72070.1"/>
    <property type="molecule type" value="Genomic_DNA"/>
</dbReference>
<dbReference type="PANTHER" id="PTHR20941:SF1">
    <property type="entry name" value="FOLIC ACID SYNTHESIS PROTEIN FOL1"/>
    <property type="match status" value="1"/>
</dbReference>
<dbReference type="GO" id="GO:0004156">
    <property type="term" value="F:dihydropteroate synthase activity"/>
    <property type="evidence" value="ECO:0007669"/>
    <property type="project" value="UniProtKB-EC"/>
</dbReference>
<dbReference type="InterPro" id="IPR011005">
    <property type="entry name" value="Dihydropteroate_synth-like_sf"/>
</dbReference>
<keyword evidence="6" id="KW-0479">Metal-binding</keyword>
<dbReference type="FunFam" id="3.20.20.20:FF:000006">
    <property type="entry name" value="Dihydropteroate synthase"/>
    <property type="match status" value="1"/>
</dbReference>
<evidence type="ECO:0000313" key="10">
    <source>
        <dbReference type="EMBL" id="GAG72070.1"/>
    </source>
</evidence>
<evidence type="ECO:0000256" key="1">
    <source>
        <dbReference type="ARBA" id="ARBA00000012"/>
    </source>
</evidence>
<comment type="caution">
    <text evidence="10">The sequence shown here is derived from an EMBL/GenBank/DDBJ whole genome shotgun (WGS) entry which is preliminary data.</text>
</comment>
<dbReference type="PANTHER" id="PTHR20941">
    <property type="entry name" value="FOLATE SYNTHESIS PROTEINS"/>
    <property type="match status" value="1"/>
</dbReference>
<proteinExistence type="predicted"/>
<dbReference type="GO" id="GO:0046656">
    <property type="term" value="P:folic acid biosynthetic process"/>
    <property type="evidence" value="ECO:0007669"/>
    <property type="project" value="UniProtKB-KW"/>
</dbReference>
<reference evidence="10" key="1">
    <citation type="journal article" date="2014" name="Front. Microbiol.">
        <title>High frequency of phylogenetically diverse reductive dehalogenase-homologous genes in deep subseafloor sedimentary metagenomes.</title>
        <authorList>
            <person name="Kawai M."/>
            <person name="Futagami T."/>
            <person name="Toyoda A."/>
            <person name="Takaki Y."/>
            <person name="Nishi S."/>
            <person name="Hori S."/>
            <person name="Arai W."/>
            <person name="Tsubouchi T."/>
            <person name="Morono Y."/>
            <person name="Uchiyama I."/>
            <person name="Ito T."/>
            <person name="Fujiyama A."/>
            <person name="Inagaki F."/>
            <person name="Takami H."/>
        </authorList>
    </citation>
    <scope>NUCLEOTIDE SEQUENCE</scope>
    <source>
        <strain evidence="10">Expedition CK06-06</strain>
    </source>
</reference>
<evidence type="ECO:0000256" key="6">
    <source>
        <dbReference type="ARBA" id="ARBA00022723"/>
    </source>
</evidence>
<dbReference type="PROSITE" id="PS00793">
    <property type="entry name" value="DHPS_2"/>
    <property type="match status" value="1"/>
</dbReference>
<dbReference type="CDD" id="cd00739">
    <property type="entry name" value="DHPS"/>
    <property type="match status" value="1"/>
</dbReference>